<sequence>MVFLVYEHGNKAYRMYDPRAERVHILRDVVFDEGASWSWEASEAEEDRRGWTSFTIDYTMYRGAGEATGDEAVDAGEAEENGGEEPE</sequence>
<dbReference type="EMBL" id="CP144752">
    <property type="protein sequence ID" value="WVZ88502.1"/>
    <property type="molecule type" value="Genomic_DNA"/>
</dbReference>
<dbReference type="Pfam" id="PF25597">
    <property type="entry name" value="SH3_retrovirus"/>
    <property type="match status" value="1"/>
</dbReference>
<name>A0AAQ3UEJ4_PASNO</name>
<evidence type="ECO:0000313" key="4">
    <source>
        <dbReference type="Proteomes" id="UP001341281"/>
    </source>
</evidence>
<feature type="compositionally biased region" description="Acidic residues" evidence="1">
    <location>
        <begin position="68"/>
        <end position="87"/>
    </location>
</feature>
<dbReference type="Proteomes" id="UP001341281">
    <property type="component" value="Chromosome 08"/>
</dbReference>
<feature type="domain" description="Retroviral polymerase SH3-like" evidence="2">
    <location>
        <begin position="2"/>
        <end position="42"/>
    </location>
</feature>
<keyword evidence="4" id="KW-1185">Reference proteome</keyword>
<accession>A0AAQ3UEJ4</accession>
<feature type="region of interest" description="Disordered" evidence="1">
    <location>
        <begin position="65"/>
        <end position="87"/>
    </location>
</feature>
<evidence type="ECO:0000259" key="2">
    <source>
        <dbReference type="Pfam" id="PF25597"/>
    </source>
</evidence>
<dbReference type="InterPro" id="IPR057670">
    <property type="entry name" value="SH3_retrovirus"/>
</dbReference>
<protein>
    <recommendedName>
        <fullName evidence="2">Retroviral polymerase SH3-like domain-containing protein</fullName>
    </recommendedName>
</protein>
<dbReference type="AlphaFoldDB" id="A0AAQ3UEJ4"/>
<proteinExistence type="predicted"/>
<evidence type="ECO:0000256" key="1">
    <source>
        <dbReference type="SAM" id="MobiDB-lite"/>
    </source>
</evidence>
<organism evidence="3 4">
    <name type="scientific">Paspalum notatum var. saurae</name>
    <dbReference type="NCBI Taxonomy" id="547442"/>
    <lineage>
        <taxon>Eukaryota</taxon>
        <taxon>Viridiplantae</taxon>
        <taxon>Streptophyta</taxon>
        <taxon>Embryophyta</taxon>
        <taxon>Tracheophyta</taxon>
        <taxon>Spermatophyta</taxon>
        <taxon>Magnoliopsida</taxon>
        <taxon>Liliopsida</taxon>
        <taxon>Poales</taxon>
        <taxon>Poaceae</taxon>
        <taxon>PACMAD clade</taxon>
        <taxon>Panicoideae</taxon>
        <taxon>Andropogonodae</taxon>
        <taxon>Paspaleae</taxon>
        <taxon>Paspalinae</taxon>
        <taxon>Paspalum</taxon>
    </lineage>
</organism>
<reference evidence="3 4" key="1">
    <citation type="submission" date="2024-02" db="EMBL/GenBank/DDBJ databases">
        <title>High-quality chromosome-scale genome assembly of Pensacola bahiagrass (Paspalum notatum Flugge var. saurae).</title>
        <authorList>
            <person name="Vega J.M."/>
            <person name="Podio M."/>
            <person name="Orjuela J."/>
            <person name="Siena L.A."/>
            <person name="Pessino S.C."/>
            <person name="Combes M.C."/>
            <person name="Mariac C."/>
            <person name="Albertini E."/>
            <person name="Pupilli F."/>
            <person name="Ortiz J.P.A."/>
            <person name="Leblanc O."/>
        </authorList>
    </citation>
    <scope>NUCLEOTIDE SEQUENCE [LARGE SCALE GENOMIC DNA]</scope>
    <source>
        <strain evidence="3">R1</strain>
        <tissue evidence="3">Leaf</tissue>
    </source>
</reference>
<gene>
    <name evidence="3" type="ORF">U9M48_035019</name>
</gene>
<evidence type="ECO:0000313" key="3">
    <source>
        <dbReference type="EMBL" id="WVZ88502.1"/>
    </source>
</evidence>